<gene>
    <name evidence="1" type="ordered locus">AALP_Aa6g193900</name>
</gene>
<dbReference type="AlphaFoldDB" id="A0A087GQA2"/>
<proteinExistence type="predicted"/>
<keyword evidence="2" id="KW-1185">Reference proteome</keyword>
<dbReference type="Proteomes" id="UP000029120">
    <property type="component" value="Chromosome 6"/>
</dbReference>
<name>A0A087GQA2_ARAAL</name>
<reference evidence="2" key="1">
    <citation type="journal article" date="2015" name="Nat. Plants">
        <title>Genome expansion of Arabis alpina linked with retrotransposition and reduced symmetric DNA methylation.</title>
        <authorList>
            <person name="Willing E.M."/>
            <person name="Rawat V."/>
            <person name="Mandakova T."/>
            <person name="Maumus F."/>
            <person name="James G.V."/>
            <person name="Nordstroem K.J."/>
            <person name="Becker C."/>
            <person name="Warthmann N."/>
            <person name="Chica C."/>
            <person name="Szarzynska B."/>
            <person name="Zytnicki M."/>
            <person name="Albani M.C."/>
            <person name="Kiefer C."/>
            <person name="Bergonzi S."/>
            <person name="Castaings L."/>
            <person name="Mateos J.L."/>
            <person name="Berns M.C."/>
            <person name="Bujdoso N."/>
            <person name="Piofczyk T."/>
            <person name="de Lorenzo L."/>
            <person name="Barrero-Sicilia C."/>
            <person name="Mateos I."/>
            <person name="Piednoel M."/>
            <person name="Hagmann J."/>
            <person name="Chen-Min-Tao R."/>
            <person name="Iglesias-Fernandez R."/>
            <person name="Schuster S.C."/>
            <person name="Alonso-Blanco C."/>
            <person name="Roudier F."/>
            <person name="Carbonero P."/>
            <person name="Paz-Ares J."/>
            <person name="Davis S.J."/>
            <person name="Pecinka A."/>
            <person name="Quesneville H."/>
            <person name="Colot V."/>
            <person name="Lysak M.A."/>
            <person name="Weigel D."/>
            <person name="Coupland G."/>
            <person name="Schneeberger K."/>
        </authorList>
    </citation>
    <scope>NUCLEOTIDE SEQUENCE [LARGE SCALE GENOMIC DNA]</scope>
    <source>
        <strain evidence="2">cv. Pajares</strain>
    </source>
</reference>
<accession>A0A087GQA2</accession>
<dbReference type="EMBL" id="CM002874">
    <property type="protein sequence ID" value="KFK32054.1"/>
    <property type="molecule type" value="Genomic_DNA"/>
</dbReference>
<evidence type="ECO:0000313" key="1">
    <source>
        <dbReference type="EMBL" id="KFK32054.1"/>
    </source>
</evidence>
<dbReference type="Gramene" id="KFK32054">
    <property type="protein sequence ID" value="KFK32054"/>
    <property type="gene ID" value="AALP_AA6G193900"/>
</dbReference>
<sequence>MNGRELKKLFDYSSRTFDVFSLVFLKDSKPGMIQVLTNQVDYGPQASKGSQHMTNHSGIWKCLRKTTSNGQGCFIPKCYFANISMRNCLIFFVSRLFPFDVMWNTKKRCINPEELSLILKELYAMDGLQQL</sequence>
<organism evidence="1 2">
    <name type="scientific">Arabis alpina</name>
    <name type="common">Alpine rock-cress</name>
    <dbReference type="NCBI Taxonomy" id="50452"/>
    <lineage>
        <taxon>Eukaryota</taxon>
        <taxon>Viridiplantae</taxon>
        <taxon>Streptophyta</taxon>
        <taxon>Embryophyta</taxon>
        <taxon>Tracheophyta</taxon>
        <taxon>Spermatophyta</taxon>
        <taxon>Magnoliopsida</taxon>
        <taxon>eudicotyledons</taxon>
        <taxon>Gunneridae</taxon>
        <taxon>Pentapetalae</taxon>
        <taxon>rosids</taxon>
        <taxon>malvids</taxon>
        <taxon>Brassicales</taxon>
        <taxon>Brassicaceae</taxon>
        <taxon>Arabideae</taxon>
        <taxon>Arabis</taxon>
    </lineage>
</organism>
<dbReference type="OrthoDB" id="1111250at2759"/>
<protein>
    <submittedName>
        <fullName evidence="1">Uncharacterized protein</fullName>
    </submittedName>
</protein>
<evidence type="ECO:0000313" key="2">
    <source>
        <dbReference type="Proteomes" id="UP000029120"/>
    </source>
</evidence>